<organism evidence="1">
    <name type="scientific">Oryza glumipatula</name>
    <dbReference type="NCBI Taxonomy" id="40148"/>
    <lineage>
        <taxon>Eukaryota</taxon>
        <taxon>Viridiplantae</taxon>
        <taxon>Streptophyta</taxon>
        <taxon>Embryophyta</taxon>
        <taxon>Tracheophyta</taxon>
        <taxon>Spermatophyta</taxon>
        <taxon>Magnoliopsida</taxon>
        <taxon>Liliopsida</taxon>
        <taxon>Poales</taxon>
        <taxon>Poaceae</taxon>
        <taxon>BOP clade</taxon>
        <taxon>Oryzoideae</taxon>
        <taxon>Oryzeae</taxon>
        <taxon>Oryzinae</taxon>
        <taxon>Oryza</taxon>
    </lineage>
</organism>
<evidence type="ECO:0000313" key="1">
    <source>
        <dbReference type="EnsemblPlants" id="OGLUM01G30700.1"/>
    </source>
</evidence>
<dbReference type="Gramene" id="OGLUM01G30700.1">
    <property type="protein sequence ID" value="OGLUM01G30700.1"/>
    <property type="gene ID" value="OGLUM01G30700"/>
</dbReference>
<accession>A0A0D9YDA1</accession>
<proteinExistence type="predicted"/>
<protein>
    <submittedName>
        <fullName evidence="1">Uncharacterized protein</fullName>
    </submittedName>
</protein>
<dbReference type="HOGENOM" id="CLU_2593658_0_0_1"/>
<reference evidence="1" key="3">
    <citation type="submission" date="2018-05" db="EMBL/GenBank/DDBJ databases">
        <title>OgluRS3 (Oryza glumaepatula Reference Sequence Version 3).</title>
        <authorList>
            <person name="Zhang J."/>
            <person name="Kudrna D."/>
            <person name="Lee S."/>
            <person name="Talag J."/>
            <person name="Welchert J."/>
            <person name="Wing R.A."/>
        </authorList>
    </citation>
    <scope>NUCLEOTIDE SEQUENCE [LARGE SCALE GENOMIC DNA]</scope>
</reference>
<reference evidence="1" key="2">
    <citation type="submission" date="2015-04" db="UniProtKB">
        <authorList>
            <consortium name="EnsemblPlants"/>
        </authorList>
    </citation>
    <scope>IDENTIFICATION</scope>
</reference>
<keyword evidence="2" id="KW-1185">Reference proteome</keyword>
<reference evidence="1" key="1">
    <citation type="submission" date="2013-08" db="EMBL/GenBank/DDBJ databases">
        <title>Oryza genome evolution.</title>
        <authorList>
            <person name="Wing R.A."/>
            <person name="Panaud O."/>
            <person name="Oliveira A.C."/>
        </authorList>
    </citation>
    <scope>NUCLEOTIDE SEQUENCE</scope>
</reference>
<sequence>MGAVVLVTQLAAEGWGRRGRAMQRWTAMMAALARPERANKRDSTFQTAMYKWKQFIIETRWYKLDKYVPCISTSTKRPLK</sequence>
<dbReference type="Proteomes" id="UP000026961">
    <property type="component" value="Chromosome 1"/>
</dbReference>
<name>A0A0D9YDA1_9ORYZ</name>
<evidence type="ECO:0000313" key="2">
    <source>
        <dbReference type="Proteomes" id="UP000026961"/>
    </source>
</evidence>
<dbReference type="EnsemblPlants" id="OGLUM01G30700.1">
    <property type="protein sequence ID" value="OGLUM01G30700.1"/>
    <property type="gene ID" value="OGLUM01G30700"/>
</dbReference>
<dbReference type="AlphaFoldDB" id="A0A0D9YDA1"/>